<accession>A0A8S1IQF6</accession>
<dbReference type="Proteomes" id="UP000708148">
    <property type="component" value="Unassembled WGS sequence"/>
</dbReference>
<feature type="non-terminal residue" evidence="2">
    <location>
        <position position="377"/>
    </location>
</feature>
<feature type="region of interest" description="Disordered" evidence="1">
    <location>
        <begin position="202"/>
        <end position="299"/>
    </location>
</feature>
<evidence type="ECO:0000256" key="1">
    <source>
        <dbReference type="SAM" id="MobiDB-lite"/>
    </source>
</evidence>
<evidence type="ECO:0000313" key="3">
    <source>
        <dbReference type="Proteomes" id="UP000708148"/>
    </source>
</evidence>
<reference evidence="2" key="1">
    <citation type="submission" date="2020-12" db="EMBL/GenBank/DDBJ databases">
        <authorList>
            <person name="Iha C."/>
        </authorList>
    </citation>
    <scope>NUCLEOTIDE SEQUENCE</scope>
</reference>
<feature type="region of interest" description="Disordered" evidence="1">
    <location>
        <begin position="175"/>
        <end position="194"/>
    </location>
</feature>
<dbReference type="AlphaFoldDB" id="A0A8S1IQF6"/>
<feature type="region of interest" description="Disordered" evidence="1">
    <location>
        <begin position="83"/>
        <end position="122"/>
    </location>
</feature>
<feature type="compositionally biased region" description="Basic and acidic residues" evidence="1">
    <location>
        <begin position="252"/>
        <end position="264"/>
    </location>
</feature>
<feature type="region of interest" description="Disordered" evidence="1">
    <location>
        <begin position="1"/>
        <end position="41"/>
    </location>
</feature>
<evidence type="ECO:0000313" key="2">
    <source>
        <dbReference type="EMBL" id="CAD7697372.1"/>
    </source>
</evidence>
<gene>
    <name evidence="2" type="ORF">OSTQU699_LOCUS2735</name>
</gene>
<comment type="caution">
    <text evidence="2">The sequence shown here is derived from an EMBL/GenBank/DDBJ whole genome shotgun (WGS) entry which is preliminary data.</text>
</comment>
<keyword evidence="3" id="KW-1185">Reference proteome</keyword>
<feature type="region of interest" description="Disordered" evidence="1">
    <location>
        <begin position="352"/>
        <end position="377"/>
    </location>
</feature>
<feature type="compositionally biased region" description="Low complexity" evidence="1">
    <location>
        <begin position="281"/>
        <end position="299"/>
    </location>
</feature>
<sequence length="377" mass="38535">MDAESSLDSLELGPAVATGGGDPLDRRPDAQLQEQDTPTLREDLAAAARENTTKGGPRAHGVNGFEFGQGFVKGNVVLSVETSGAGQREGEESMSCCGGRGEGSGDRSTRKGDAAFAKRGGGVGAGQRFRGGDCGDCEGFGGSTGVGDVGEAKVAHGGHVSRLRQYFESALGGGGEEGRVGEAAASPRVPTVDSVGEAAKAGCPEADDAATGRRAAPVCGQPGRPRGSQDANATERHAGRLAPPQAVFENSSEERASNVERDPAWSEELSGPGATRDADADSSPSADNRPSNRSSASAPLAAMCRQGSGLHEGGSPREGGKYAVGEETCDAAEVWRVILAIEHLIRRSLKVPSGQPLADCDPKSLSSVPDDLMRALE</sequence>
<organism evidence="2 3">
    <name type="scientific">Ostreobium quekettii</name>
    <dbReference type="NCBI Taxonomy" id="121088"/>
    <lineage>
        <taxon>Eukaryota</taxon>
        <taxon>Viridiplantae</taxon>
        <taxon>Chlorophyta</taxon>
        <taxon>core chlorophytes</taxon>
        <taxon>Ulvophyceae</taxon>
        <taxon>TCBD clade</taxon>
        <taxon>Bryopsidales</taxon>
        <taxon>Ostreobineae</taxon>
        <taxon>Ostreobiaceae</taxon>
        <taxon>Ostreobium</taxon>
    </lineage>
</organism>
<name>A0A8S1IQF6_9CHLO</name>
<feature type="compositionally biased region" description="Basic and acidic residues" evidence="1">
    <location>
        <begin position="103"/>
        <end position="113"/>
    </location>
</feature>
<protein>
    <submittedName>
        <fullName evidence="2">Uncharacterized protein</fullName>
    </submittedName>
</protein>
<proteinExistence type="predicted"/>
<dbReference type="EMBL" id="CAJHUC010000649">
    <property type="protein sequence ID" value="CAD7697372.1"/>
    <property type="molecule type" value="Genomic_DNA"/>
</dbReference>